<organism evidence="1">
    <name type="scientific">Arundo donax</name>
    <name type="common">Giant reed</name>
    <name type="synonym">Donax arundinaceus</name>
    <dbReference type="NCBI Taxonomy" id="35708"/>
    <lineage>
        <taxon>Eukaryota</taxon>
        <taxon>Viridiplantae</taxon>
        <taxon>Streptophyta</taxon>
        <taxon>Embryophyta</taxon>
        <taxon>Tracheophyta</taxon>
        <taxon>Spermatophyta</taxon>
        <taxon>Magnoliopsida</taxon>
        <taxon>Liliopsida</taxon>
        <taxon>Poales</taxon>
        <taxon>Poaceae</taxon>
        <taxon>PACMAD clade</taxon>
        <taxon>Arundinoideae</taxon>
        <taxon>Arundineae</taxon>
        <taxon>Arundo</taxon>
    </lineage>
</organism>
<reference evidence="1" key="1">
    <citation type="submission" date="2014-09" db="EMBL/GenBank/DDBJ databases">
        <authorList>
            <person name="Magalhaes I.L.F."/>
            <person name="Oliveira U."/>
            <person name="Santos F.R."/>
            <person name="Vidigal T.H.D.A."/>
            <person name="Brescovit A.D."/>
            <person name="Santos A.J."/>
        </authorList>
    </citation>
    <scope>NUCLEOTIDE SEQUENCE</scope>
    <source>
        <tissue evidence="1">Shoot tissue taken approximately 20 cm above the soil surface</tissue>
    </source>
</reference>
<dbReference type="EMBL" id="GBRH01256239">
    <property type="protein sequence ID" value="JAD41656.1"/>
    <property type="molecule type" value="Transcribed_RNA"/>
</dbReference>
<protein>
    <submittedName>
        <fullName evidence="1">Uncharacterized protein</fullName>
    </submittedName>
</protein>
<dbReference type="AlphaFoldDB" id="A0A0A8ZS96"/>
<sequence length="27" mass="3089">MAPISYPLWALLLWRPKVASTYTILAL</sequence>
<name>A0A0A8ZS96_ARUDO</name>
<evidence type="ECO:0000313" key="1">
    <source>
        <dbReference type="EMBL" id="JAD41656.1"/>
    </source>
</evidence>
<accession>A0A0A8ZS96</accession>
<proteinExistence type="predicted"/>
<reference evidence="1" key="2">
    <citation type="journal article" date="2015" name="Data Brief">
        <title>Shoot transcriptome of the giant reed, Arundo donax.</title>
        <authorList>
            <person name="Barrero R.A."/>
            <person name="Guerrero F.D."/>
            <person name="Moolhuijzen P."/>
            <person name="Goolsby J.A."/>
            <person name="Tidwell J."/>
            <person name="Bellgard S.E."/>
            <person name="Bellgard M.I."/>
        </authorList>
    </citation>
    <scope>NUCLEOTIDE SEQUENCE</scope>
    <source>
        <tissue evidence="1">Shoot tissue taken approximately 20 cm above the soil surface</tissue>
    </source>
</reference>